<dbReference type="AlphaFoldDB" id="A0A9J6ET14"/>
<proteinExistence type="predicted"/>
<keyword evidence="3" id="KW-1185">Reference proteome</keyword>
<dbReference type="VEuPathDB" id="VectorBase:LOC119179409"/>
<comment type="caution">
    <text evidence="2">The sequence shown here is derived from an EMBL/GenBank/DDBJ whole genome shotgun (WGS) entry which is preliminary data.</text>
</comment>
<evidence type="ECO:0000256" key="1">
    <source>
        <dbReference type="SAM" id="SignalP"/>
    </source>
</evidence>
<accession>A0A9J6ET14</accession>
<gene>
    <name evidence="2" type="ORF">HPB51_009922</name>
</gene>
<reference evidence="2" key="1">
    <citation type="journal article" date="2020" name="Cell">
        <title>Large-Scale Comparative Analyses of Tick Genomes Elucidate Their Genetic Diversity and Vector Capacities.</title>
        <authorList>
            <consortium name="Tick Genome and Microbiome Consortium (TIGMIC)"/>
            <person name="Jia N."/>
            <person name="Wang J."/>
            <person name="Shi W."/>
            <person name="Du L."/>
            <person name="Sun Y."/>
            <person name="Zhan W."/>
            <person name="Jiang J.F."/>
            <person name="Wang Q."/>
            <person name="Zhang B."/>
            <person name="Ji P."/>
            <person name="Bell-Sakyi L."/>
            <person name="Cui X.M."/>
            <person name="Yuan T.T."/>
            <person name="Jiang B.G."/>
            <person name="Yang W.F."/>
            <person name="Lam T.T."/>
            <person name="Chang Q.C."/>
            <person name="Ding S.J."/>
            <person name="Wang X.J."/>
            <person name="Zhu J.G."/>
            <person name="Ruan X.D."/>
            <person name="Zhao L."/>
            <person name="Wei J.T."/>
            <person name="Ye R.Z."/>
            <person name="Que T.C."/>
            <person name="Du C.H."/>
            <person name="Zhou Y.H."/>
            <person name="Cheng J.X."/>
            <person name="Dai P.F."/>
            <person name="Guo W.B."/>
            <person name="Han X.H."/>
            <person name="Huang E.J."/>
            <person name="Li L.F."/>
            <person name="Wei W."/>
            <person name="Gao Y.C."/>
            <person name="Liu J.Z."/>
            <person name="Shao H.Z."/>
            <person name="Wang X."/>
            <person name="Wang C.C."/>
            <person name="Yang T.C."/>
            <person name="Huo Q.B."/>
            <person name="Li W."/>
            <person name="Chen H.Y."/>
            <person name="Chen S.E."/>
            <person name="Zhou L.G."/>
            <person name="Ni X.B."/>
            <person name="Tian J.H."/>
            <person name="Sheng Y."/>
            <person name="Liu T."/>
            <person name="Pan Y.S."/>
            <person name="Xia L.Y."/>
            <person name="Li J."/>
            <person name="Zhao F."/>
            <person name="Cao W.C."/>
        </authorList>
    </citation>
    <scope>NUCLEOTIDE SEQUENCE</scope>
    <source>
        <strain evidence="2">Rmic-2018</strain>
    </source>
</reference>
<keyword evidence="1" id="KW-0732">Signal</keyword>
<dbReference type="EMBL" id="JABSTU010000002">
    <property type="protein sequence ID" value="KAH8037367.1"/>
    <property type="molecule type" value="Genomic_DNA"/>
</dbReference>
<reference evidence="2" key="2">
    <citation type="submission" date="2021-09" db="EMBL/GenBank/DDBJ databases">
        <authorList>
            <person name="Jia N."/>
            <person name="Wang J."/>
            <person name="Shi W."/>
            <person name="Du L."/>
            <person name="Sun Y."/>
            <person name="Zhan W."/>
            <person name="Jiang J."/>
            <person name="Wang Q."/>
            <person name="Zhang B."/>
            <person name="Ji P."/>
            <person name="Sakyi L.B."/>
            <person name="Cui X."/>
            <person name="Yuan T."/>
            <person name="Jiang B."/>
            <person name="Yang W."/>
            <person name="Lam T.T.-Y."/>
            <person name="Chang Q."/>
            <person name="Ding S."/>
            <person name="Wang X."/>
            <person name="Zhu J."/>
            <person name="Ruan X."/>
            <person name="Zhao L."/>
            <person name="Wei J."/>
            <person name="Que T."/>
            <person name="Du C."/>
            <person name="Cheng J."/>
            <person name="Dai P."/>
            <person name="Han X."/>
            <person name="Huang E."/>
            <person name="Gao Y."/>
            <person name="Liu J."/>
            <person name="Shao H."/>
            <person name="Ye R."/>
            <person name="Li L."/>
            <person name="Wei W."/>
            <person name="Wang X."/>
            <person name="Wang C."/>
            <person name="Huo Q."/>
            <person name="Li W."/>
            <person name="Guo W."/>
            <person name="Chen H."/>
            <person name="Chen S."/>
            <person name="Zhou L."/>
            <person name="Zhou L."/>
            <person name="Ni X."/>
            <person name="Tian J."/>
            <person name="Zhou Y."/>
            <person name="Sheng Y."/>
            <person name="Liu T."/>
            <person name="Pan Y."/>
            <person name="Xia L."/>
            <person name="Li J."/>
            <person name="Zhao F."/>
            <person name="Cao W."/>
        </authorList>
    </citation>
    <scope>NUCLEOTIDE SEQUENCE</scope>
    <source>
        <strain evidence="2">Rmic-2018</strain>
        <tissue evidence="2">Larvae</tissue>
    </source>
</reference>
<evidence type="ECO:0000313" key="3">
    <source>
        <dbReference type="Proteomes" id="UP000821866"/>
    </source>
</evidence>
<sequence>MCIAVILGLANNVFAGFLHGGGAAILQPAAPTGVAVGTAYPANLAYRPARAAQLVQQAARPVTVARPAVSVATAPAATVTYQQPAQVAFRGLLGGAAPAATFLSHAPAVTQVRRAFVQQAPVRVNVVQPVSYAAQAPFPAVGQTLIGPAPGGGVHVKHIVPATTAQQPFRQYVAAAPAPAAVVQQAPVHVKHIVSAPAPTFVQQAPVVRQVAVAAPTTTFVQQTPVLRQVAVPAPAVVHQPPVHVKQVFSAPAPAAFVQSVPLARQFAVQAPTRALLQQAPVHIKHIVQAPAPAVVQHAAPVFSAPRVTVAAAQHPAFGFRQVTVPGPAVSYRTAAAAAPVATFGAGLGFGHTIAAAPAQVHVKQLVSAPVAPAATTFVQQAPAVSVRHLAVAAPAAPAFAPRVTVAAPAPTLVQPALPAFAAPRVTVTAQAPVHYKQFVSAPAPTATVVQHAAPALSYRTAAVAAPVATFGAGLGFGHTLAAPAVVHHAAPALSVAAPTPPAFRPLALPAPTVLQHAAPAVAYRSAAVAAPLATFGAGLGFGHTLAAPALAAPAPVHVRQFLSAQHQTVVHHAASAFATPRYSATAVVQQAPLVRQIVAAPARAVVHHAPAAPVFSVPQVTVAAPAPAVVHHAAPAVSYRTAALAAPLATFGAGLGFGHTLAAPAFAASPASLHVKQFLSAPAPAATVVRQAPVFSAPQLTVAAAPAVVHQATPAVVQSAAPAVAYRTAALSAPLATFGAGLGFGNRADSAAAVVHHASTVTAPVPQVEHIVSAPAPSVYAAPAVAQAPAISVAHAPAPAVVQAAPVVHHVKQFVSAPAVAATARAFAAAPTLVHAAPAANLVAYRTAALGAPLATYGAGIGLGHTLAAPAVPHIKHIISAPAAAPAAVVHQAPVVQQSHAEAPATFVQQTPFVQAAPSVVAYRQAALTAPLNMFGAGLGFGHTFAAPSTGAALFHHATPAVHHVKNIIAAAPAFAPAAPAVAVAHAPAPAVVQHVAAAAPQVVAYKTAAVSAPVATFGTGLSFGHTLGAPAFLQAPASVPHVKTIVQHAPAAAVQQAAPVTVVQEQPTLVHDAAPATVAVHHAAPAAAVVHHATPAAAVVHHATPAAAVVDPLSLDLSYKKLFAAGLGMGQTISYGNGLDEEPGWETKYIELLRKRKK</sequence>
<dbReference type="Proteomes" id="UP000821866">
    <property type="component" value="Chromosome 10"/>
</dbReference>
<feature type="signal peptide" evidence="1">
    <location>
        <begin position="1"/>
        <end position="15"/>
    </location>
</feature>
<organism evidence="2 3">
    <name type="scientific">Rhipicephalus microplus</name>
    <name type="common">Cattle tick</name>
    <name type="synonym">Boophilus microplus</name>
    <dbReference type="NCBI Taxonomy" id="6941"/>
    <lineage>
        <taxon>Eukaryota</taxon>
        <taxon>Metazoa</taxon>
        <taxon>Ecdysozoa</taxon>
        <taxon>Arthropoda</taxon>
        <taxon>Chelicerata</taxon>
        <taxon>Arachnida</taxon>
        <taxon>Acari</taxon>
        <taxon>Parasitiformes</taxon>
        <taxon>Ixodida</taxon>
        <taxon>Ixodoidea</taxon>
        <taxon>Ixodidae</taxon>
        <taxon>Rhipicephalinae</taxon>
        <taxon>Rhipicephalus</taxon>
        <taxon>Boophilus</taxon>
    </lineage>
</organism>
<feature type="chain" id="PRO_5039905224" evidence="1">
    <location>
        <begin position="16"/>
        <end position="1160"/>
    </location>
</feature>
<evidence type="ECO:0000313" key="2">
    <source>
        <dbReference type="EMBL" id="KAH8037367.1"/>
    </source>
</evidence>
<protein>
    <submittedName>
        <fullName evidence="2">Uncharacterized protein</fullName>
    </submittedName>
</protein>
<name>A0A9J6ET14_RHIMP</name>